<keyword evidence="4 5" id="KW-0472">Membrane</keyword>
<gene>
    <name evidence="6" type="ORF">QWI16_16910</name>
</gene>
<feature type="transmembrane region" description="Helical" evidence="5">
    <location>
        <begin position="68"/>
        <end position="95"/>
    </location>
</feature>
<dbReference type="Proteomes" id="UP001168380">
    <property type="component" value="Unassembled WGS sequence"/>
</dbReference>
<dbReference type="SUPFAM" id="SSF161084">
    <property type="entry name" value="MAPEG domain-like"/>
    <property type="match status" value="1"/>
</dbReference>
<dbReference type="EMBL" id="JAULRT010000062">
    <property type="protein sequence ID" value="MDO3383866.1"/>
    <property type="molecule type" value="Genomic_DNA"/>
</dbReference>
<keyword evidence="3 5" id="KW-1133">Transmembrane helix</keyword>
<keyword evidence="7" id="KW-1185">Reference proteome</keyword>
<evidence type="ECO:0000256" key="2">
    <source>
        <dbReference type="ARBA" id="ARBA00022692"/>
    </source>
</evidence>
<reference evidence="6" key="1">
    <citation type="submission" date="2023-07" db="EMBL/GenBank/DDBJ databases">
        <title>Gilvimarinus algae sp. nov., isolated from the surface of Kelp.</title>
        <authorList>
            <person name="Sun Y.Y."/>
            <person name="Gong Y."/>
            <person name="Du Z.J."/>
        </authorList>
    </citation>
    <scope>NUCLEOTIDE SEQUENCE</scope>
    <source>
        <strain evidence="6">SDUM040014</strain>
    </source>
</reference>
<dbReference type="Gene3D" id="1.20.120.550">
    <property type="entry name" value="Membrane associated eicosanoid/glutathione metabolism-like domain"/>
    <property type="match status" value="1"/>
</dbReference>
<evidence type="ECO:0000256" key="4">
    <source>
        <dbReference type="ARBA" id="ARBA00023136"/>
    </source>
</evidence>
<comment type="subcellular location">
    <subcellularLocation>
        <location evidence="1">Membrane</location>
    </subcellularLocation>
</comment>
<evidence type="ECO:0000313" key="7">
    <source>
        <dbReference type="Proteomes" id="UP001168380"/>
    </source>
</evidence>
<dbReference type="Pfam" id="PF01124">
    <property type="entry name" value="MAPEG"/>
    <property type="match status" value="1"/>
</dbReference>
<evidence type="ECO:0000313" key="6">
    <source>
        <dbReference type="EMBL" id="MDO3383866.1"/>
    </source>
</evidence>
<feature type="transmembrane region" description="Helical" evidence="5">
    <location>
        <begin position="115"/>
        <end position="135"/>
    </location>
</feature>
<dbReference type="InterPro" id="IPR023352">
    <property type="entry name" value="MAPEG-like_dom_sf"/>
</dbReference>
<name>A0ABT8TID9_9GAMM</name>
<evidence type="ECO:0000256" key="5">
    <source>
        <dbReference type="SAM" id="Phobius"/>
    </source>
</evidence>
<comment type="caution">
    <text evidence="6">The sequence shown here is derived from an EMBL/GenBank/DDBJ whole genome shotgun (WGS) entry which is preliminary data.</text>
</comment>
<accession>A0ABT8TID9</accession>
<evidence type="ECO:0000256" key="3">
    <source>
        <dbReference type="ARBA" id="ARBA00022989"/>
    </source>
</evidence>
<dbReference type="InterPro" id="IPR001129">
    <property type="entry name" value="Membr-assoc_MAPEG"/>
</dbReference>
<protein>
    <submittedName>
        <fullName evidence="6">MAPEG family protein</fullName>
    </submittedName>
</protein>
<sequence>MIYPMAAMVLLTFAVALTMLRARIRAVKQHQVPLGYFKTYHLPPDQLPEAMVLTQRCYNNLLEIPPLFYAACLAAMVTGLTGPTMLLLAWLYVGLRALQAIIHLTRNKVIWRMRVFLLSNVCLVGMWILLVLQQAF</sequence>
<keyword evidence="2 5" id="KW-0812">Transmembrane</keyword>
<evidence type="ECO:0000256" key="1">
    <source>
        <dbReference type="ARBA" id="ARBA00004370"/>
    </source>
</evidence>
<organism evidence="6 7">
    <name type="scientific">Gilvimarinus algae</name>
    <dbReference type="NCBI Taxonomy" id="3058037"/>
    <lineage>
        <taxon>Bacteria</taxon>
        <taxon>Pseudomonadati</taxon>
        <taxon>Pseudomonadota</taxon>
        <taxon>Gammaproteobacteria</taxon>
        <taxon>Cellvibrionales</taxon>
        <taxon>Cellvibrionaceae</taxon>
        <taxon>Gilvimarinus</taxon>
    </lineage>
</organism>
<proteinExistence type="predicted"/>
<dbReference type="RefSeq" id="WP_302714949.1">
    <property type="nucleotide sequence ID" value="NZ_JAULRT010000062.1"/>
</dbReference>